<dbReference type="Proteomes" id="UP001589700">
    <property type="component" value="Unassembled WGS sequence"/>
</dbReference>
<accession>A0ABV5JUF8</accession>
<sequence>MSDPDAAFDANISAGINARNRSAAQPTDLDGSGAVEYLGGDPEMVVTSTGHNSTDTPGQSGPVSPVNVNDAPGTGAGDPVGQFLGVENLDGIGQA</sequence>
<reference evidence="2 3" key="1">
    <citation type="submission" date="2024-09" db="EMBL/GenBank/DDBJ databases">
        <authorList>
            <person name="Sun Q."/>
            <person name="Mori K."/>
        </authorList>
    </citation>
    <scope>NUCLEOTIDE SEQUENCE [LARGE SCALE GENOMIC DNA]</scope>
    <source>
        <strain evidence="2 3">CCM 7659</strain>
    </source>
</reference>
<name>A0ABV5JUF8_9ACTN</name>
<dbReference type="EMBL" id="JBHMDY010000013">
    <property type="protein sequence ID" value="MFB9261251.1"/>
    <property type="molecule type" value="Genomic_DNA"/>
</dbReference>
<feature type="compositionally biased region" description="Polar residues" evidence="1">
    <location>
        <begin position="46"/>
        <end position="62"/>
    </location>
</feature>
<evidence type="ECO:0000313" key="3">
    <source>
        <dbReference type="Proteomes" id="UP001589700"/>
    </source>
</evidence>
<organism evidence="2 3">
    <name type="scientific">Dietzia aerolata</name>
    <dbReference type="NCBI Taxonomy" id="595984"/>
    <lineage>
        <taxon>Bacteria</taxon>
        <taxon>Bacillati</taxon>
        <taxon>Actinomycetota</taxon>
        <taxon>Actinomycetes</taxon>
        <taxon>Mycobacteriales</taxon>
        <taxon>Dietziaceae</taxon>
        <taxon>Dietzia</taxon>
    </lineage>
</organism>
<gene>
    <name evidence="2" type="ORF">ACFFVD_15750</name>
</gene>
<evidence type="ECO:0000313" key="2">
    <source>
        <dbReference type="EMBL" id="MFB9261251.1"/>
    </source>
</evidence>
<dbReference type="RefSeq" id="WP_182630874.1">
    <property type="nucleotide sequence ID" value="NZ_JAALDM010000015.1"/>
</dbReference>
<comment type="caution">
    <text evidence="2">The sequence shown here is derived from an EMBL/GenBank/DDBJ whole genome shotgun (WGS) entry which is preliminary data.</text>
</comment>
<keyword evidence="3" id="KW-1185">Reference proteome</keyword>
<evidence type="ECO:0000256" key="1">
    <source>
        <dbReference type="SAM" id="MobiDB-lite"/>
    </source>
</evidence>
<proteinExistence type="predicted"/>
<feature type="region of interest" description="Disordered" evidence="1">
    <location>
        <begin position="1"/>
        <end position="95"/>
    </location>
</feature>
<protein>
    <submittedName>
        <fullName evidence="2">Uncharacterized protein</fullName>
    </submittedName>
</protein>